<dbReference type="Gene3D" id="3.40.50.150">
    <property type="entry name" value="Vaccinia Virus protein VP39"/>
    <property type="match status" value="1"/>
</dbReference>
<protein>
    <submittedName>
        <fullName evidence="5">Class I SAM-dependent methyltransferase</fullName>
    </submittedName>
</protein>
<comment type="caution">
    <text evidence="5">The sequence shown here is derived from an EMBL/GenBank/DDBJ whole genome shotgun (WGS) entry which is preliminary data.</text>
</comment>
<evidence type="ECO:0000256" key="1">
    <source>
        <dbReference type="ARBA" id="ARBA00022603"/>
    </source>
</evidence>
<dbReference type="EMBL" id="JACOPQ010000009">
    <property type="protein sequence ID" value="MBC5737749.1"/>
    <property type="molecule type" value="Genomic_DNA"/>
</dbReference>
<dbReference type="Pfam" id="PF10672">
    <property type="entry name" value="Methyltrans_SAM"/>
    <property type="match status" value="1"/>
</dbReference>
<evidence type="ECO:0000256" key="2">
    <source>
        <dbReference type="ARBA" id="ARBA00022679"/>
    </source>
</evidence>
<dbReference type="InterPro" id="IPR019614">
    <property type="entry name" value="SAM-dep_methyl-trfase"/>
</dbReference>
<proteinExistence type="predicted"/>
<dbReference type="InterPro" id="IPR013780">
    <property type="entry name" value="Glyco_hydro_b"/>
</dbReference>
<dbReference type="PANTHER" id="PTHR43042:SF2">
    <property type="entry name" value="SAM-DEPENDENT METHYLTRANSFERASE"/>
    <property type="match status" value="1"/>
</dbReference>
<accession>A0A8J6MDH9</accession>
<name>A0A8J6MDH9_9FIRM</name>
<evidence type="ECO:0000313" key="6">
    <source>
        <dbReference type="Proteomes" id="UP000607645"/>
    </source>
</evidence>
<sequence>MWTSDKWRDYELIDCGRGEKLERWGKYTLVRPDPQAIWNTPRENPLWRRHDARYARSSTGGGAWEKKELPERWTVGYGNLTFNIKPMNFKHTGLFPEQAANWDWAGEQIRKAGRPVSVLNLFAYTGGASVACAAAGASVCHVDAAKGMVAWAKENAKSSGLEDAPIRWIIDDCGKFVEREIRRGRRYDGVIMDPPSYGRGPSGEIWKLEENLYPFVELVAGVLSDAPLFFIINSYTTGLAPSVLTYLLESIVTKRHGGRTESGELGLPVTDTGLVLPCGATGRWRADR</sequence>
<dbReference type="RefSeq" id="WP_155148669.1">
    <property type="nucleotide sequence ID" value="NZ_JACOPQ010000009.1"/>
</dbReference>
<evidence type="ECO:0000256" key="3">
    <source>
        <dbReference type="ARBA" id="ARBA00022691"/>
    </source>
</evidence>
<dbReference type="PANTHER" id="PTHR43042">
    <property type="entry name" value="SAM-DEPENDENT METHYLTRANSFERASE"/>
    <property type="match status" value="1"/>
</dbReference>
<gene>
    <name evidence="5" type="ORF">H8S62_12105</name>
</gene>
<keyword evidence="3" id="KW-0949">S-adenosyl-L-methionine</keyword>
<keyword evidence="2" id="KW-0808">Transferase</keyword>
<evidence type="ECO:0000313" key="5">
    <source>
        <dbReference type="EMBL" id="MBC5737749.1"/>
    </source>
</evidence>
<dbReference type="Gene3D" id="2.60.40.1180">
    <property type="entry name" value="Golgi alpha-mannosidase II"/>
    <property type="match status" value="1"/>
</dbReference>
<dbReference type="GO" id="GO:0008168">
    <property type="term" value="F:methyltransferase activity"/>
    <property type="evidence" value="ECO:0007669"/>
    <property type="project" value="UniProtKB-KW"/>
</dbReference>
<dbReference type="AlphaFoldDB" id="A0A8J6MDH9"/>
<dbReference type="Proteomes" id="UP000607645">
    <property type="component" value="Unassembled WGS sequence"/>
</dbReference>
<keyword evidence="1 5" id="KW-0489">Methyltransferase</keyword>
<feature type="domain" description="S-adenosylmethionine-dependent methyltransferase" evidence="4">
    <location>
        <begin position="53"/>
        <end position="200"/>
    </location>
</feature>
<organism evidence="5 6">
    <name type="scientific">Lawsonibacter faecis</name>
    <dbReference type="NCBI Taxonomy" id="2763052"/>
    <lineage>
        <taxon>Bacteria</taxon>
        <taxon>Bacillati</taxon>
        <taxon>Bacillota</taxon>
        <taxon>Clostridia</taxon>
        <taxon>Eubacteriales</taxon>
        <taxon>Oscillospiraceae</taxon>
        <taxon>Lawsonibacter</taxon>
    </lineage>
</organism>
<dbReference type="InterPro" id="IPR029063">
    <property type="entry name" value="SAM-dependent_MTases_sf"/>
</dbReference>
<reference evidence="5" key="1">
    <citation type="submission" date="2020-08" db="EMBL/GenBank/DDBJ databases">
        <title>Genome public.</title>
        <authorList>
            <person name="Liu C."/>
            <person name="Sun Q."/>
        </authorList>
    </citation>
    <scope>NUCLEOTIDE SEQUENCE</scope>
    <source>
        <strain evidence="5">NSJ-52</strain>
    </source>
</reference>
<evidence type="ECO:0000259" key="4">
    <source>
        <dbReference type="Pfam" id="PF10672"/>
    </source>
</evidence>
<keyword evidence="6" id="KW-1185">Reference proteome</keyword>
<dbReference type="SUPFAM" id="SSF53335">
    <property type="entry name" value="S-adenosyl-L-methionine-dependent methyltransferases"/>
    <property type="match status" value="1"/>
</dbReference>
<dbReference type="GO" id="GO:0032259">
    <property type="term" value="P:methylation"/>
    <property type="evidence" value="ECO:0007669"/>
    <property type="project" value="UniProtKB-KW"/>
</dbReference>